<dbReference type="eggNOG" id="COG3650">
    <property type="taxonomic scope" value="Bacteria"/>
</dbReference>
<keyword evidence="1" id="KW-0732">Signal</keyword>
<feature type="signal peptide" evidence="1">
    <location>
        <begin position="1"/>
        <end position="22"/>
    </location>
</feature>
<dbReference type="Proteomes" id="UP000198145">
    <property type="component" value="Unassembled WGS sequence"/>
</dbReference>
<dbReference type="AlphaFoldDB" id="A0A2D0AEB2"/>
<comment type="caution">
    <text evidence="2">The sequence shown here is derived from an EMBL/GenBank/DDBJ whole genome shotgun (WGS) entry which is preliminary data.</text>
</comment>
<dbReference type="Proteomes" id="UP000307510">
    <property type="component" value="Unassembled WGS sequence"/>
</dbReference>
<dbReference type="RefSeq" id="WP_017521068.1">
    <property type="nucleotide sequence ID" value="NZ_CP189774.1"/>
</dbReference>
<protein>
    <recommendedName>
        <fullName evidence="6">Lipoprotein</fullName>
    </recommendedName>
</protein>
<evidence type="ECO:0008006" key="6">
    <source>
        <dbReference type="Google" id="ProtNLM"/>
    </source>
</evidence>
<accession>A0A2D0AEB2</accession>
<reference evidence="5" key="3">
    <citation type="submission" date="2019-06" db="EMBL/GenBank/DDBJ databases">
        <title>AzeR, a transcriptional regulator that responds to azelaic acid in Pseudomonas nitroreducens.</title>
        <authorList>
            <person name="Bez C."/>
            <person name="Javvadi S.G."/>
            <person name="Bertani I."/>
            <person name="Devescovi G."/>
            <person name="Studholme D.J."/>
            <person name="Geller A."/>
            <person name="Levy A."/>
            <person name="Venturi V."/>
        </authorList>
    </citation>
    <scope>NUCLEOTIDE SEQUENCE [LARGE SCALE GENOMIC DNA]</scope>
    <source>
        <strain evidence="5">DSM 9128</strain>
    </source>
</reference>
<proteinExistence type="predicted"/>
<reference evidence="3" key="4">
    <citation type="submission" date="2019-09" db="EMBL/GenBank/DDBJ databases">
        <title>AzeR, a transcriptional regulator that responds to azelaic acid in Pseudomonas nitroreducens.</title>
        <authorList>
            <person name="Bez C."/>
            <person name="Javvadi S.G."/>
            <person name="Bertani I."/>
            <person name="Devescovi G."/>
            <person name="Studholme D.J."/>
            <person name="Geller A."/>
            <person name="Levy A."/>
            <person name="Venturi V."/>
        </authorList>
    </citation>
    <scope>NUCLEOTIDE SEQUENCE</scope>
    <source>
        <strain evidence="3">DSM 9128</strain>
    </source>
</reference>
<sequence length="222" mass="23955">MRSSRFILFSLLPLFAACQVWTPNKTDLNASTRLQGELTRQDGKLVFRSCTEQRRFSIEDTGNTGLPRDALEMFNDGATSLYADLRGSFSGSSAQGTDGKLEVAKVYRLQNEGSGCDDPNFKRAVVRAHGNEPGWSVLVNSQGMLIEQPGKESLALPYIAEGVPDGSTSYSSEANGEKVELWVAPARCQDSMSGALSNLSAELRLDNKVMRGCAYPGGSSGD</sequence>
<name>A0A2D0AEB2_PSENT</name>
<feature type="chain" id="PRO_5036538539" description="Lipoprotein" evidence="1">
    <location>
        <begin position="23"/>
        <end position="222"/>
    </location>
</feature>
<dbReference type="EMBL" id="VASG01000001">
    <property type="protein sequence ID" value="TLP78287.1"/>
    <property type="molecule type" value="Genomic_DNA"/>
</dbReference>
<evidence type="ECO:0000313" key="3">
    <source>
        <dbReference type="EMBL" id="TLP78287.1"/>
    </source>
</evidence>
<reference evidence="3 5" key="2">
    <citation type="submission" date="2019-05" db="EMBL/GenBank/DDBJ databases">
        <authorList>
            <person name="Moore K."/>
            <person name="O'Neill P."/>
            <person name="Farbos A."/>
            <person name="Studholme D.J."/>
        </authorList>
    </citation>
    <scope>NUCLEOTIDE SEQUENCE [LARGE SCALE GENOMIC DNA]</scope>
    <source>
        <strain evidence="3 5">DSM 9128</strain>
    </source>
</reference>
<evidence type="ECO:0000256" key="1">
    <source>
        <dbReference type="SAM" id="SignalP"/>
    </source>
</evidence>
<evidence type="ECO:0000313" key="4">
    <source>
        <dbReference type="Proteomes" id="UP000198145"/>
    </source>
</evidence>
<gene>
    <name evidence="2" type="ORF">CEG18_13010</name>
    <name evidence="3" type="ORF">FEA48_03565</name>
</gene>
<dbReference type="EMBL" id="NJBA01000004">
    <property type="protein sequence ID" value="OWP50461.1"/>
    <property type="molecule type" value="Genomic_DNA"/>
</dbReference>
<evidence type="ECO:0000313" key="5">
    <source>
        <dbReference type="Proteomes" id="UP000307510"/>
    </source>
</evidence>
<reference evidence="2 4" key="1">
    <citation type="submission" date="2017-06" db="EMBL/GenBank/DDBJ databases">
        <title>Draft genome of Pseudomonas nitroreducens DF05.</title>
        <authorList>
            <person name="Iyer R."/>
        </authorList>
    </citation>
    <scope>NUCLEOTIDE SEQUENCE [LARGE SCALE GENOMIC DNA]</scope>
    <source>
        <strain evidence="2 4">DF05</strain>
    </source>
</reference>
<evidence type="ECO:0000313" key="2">
    <source>
        <dbReference type="EMBL" id="OWP50461.1"/>
    </source>
</evidence>
<dbReference type="PROSITE" id="PS51257">
    <property type="entry name" value="PROKAR_LIPOPROTEIN"/>
    <property type="match status" value="1"/>
</dbReference>
<organism evidence="2 4">
    <name type="scientific">Pseudomonas nitroreducens</name>
    <dbReference type="NCBI Taxonomy" id="46680"/>
    <lineage>
        <taxon>Bacteria</taxon>
        <taxon>Pseudomonadati</taxon>
        <taxon>Pseudomonadota</taxon>
        <taxon>Gammaproteobacteria</taxon>
        <taxon>Pseudomonadales</taxon>
        <taxon>Pseudomonadaceae</taxon>
        <taxon>Pseudomonas</taxon>
    </lineage>
</organism>